<comment type="caution">
    <text evidence="3">The sequence shown here is derived from an EMBL/GenBank/DDBJ whole genome shotgun (WGS) entry which is preliminary data.</text>
</comment>
<keyword evidence="1" id="KW-0812">Transmembrane</keyword>
<dbReference type="EMBL" id="VDUZ01000036">
    <property type="protein sequence ID" value="TXL72073.1"/>
    <property type="molecule type" value="Genomic_DNA"/>
</dbReference>
<dbReference type="PANTHER" id="PTHR47216:SF4">
    <property type="entry name" value="OS01G0859400 PROTEIN"/>
    <property type="match status" value="1"/>
</dbReference>
<dbReference type="Gene3D" id="3.90.190.10">
    <property type="entry name" value="Protein tyrosine phosphatase superfamily"/>
    <property type="match status" value="1"/>
</dbReference>
<dbReference type="GO" id="GO:0016020">
    <property type="term" value="C:membrane"/>
    <property type="evidence" value="ECO:0007669"/>
    <property type="project" value="UniProtKB-SubCell"/>
</dbReference>
<feature type="domain" description="Tyrosine specific protein phosphatases" evidence="2">
    <location>
        <begin position="365"/>
        <end position="434"/>
    </location>
</feature>
<dbReference type="OrthoDB" id="256494at2"/>
<keyword evidence="4" id="KW-1185">Reference proteome</keyword>
<name>A0A5C8PE74_9HYPH</name>
<sequence>MHNAVAPLENEPGRPWKRATAWLAMLAVFFYATYGLANWLAAQRSDVGSVVFGWERHIPFVDWTIFPYWSINAFYGLSLFVCATRAELDTHVRRLLTAQMIAVSCFLLFPLRFTFDRPETTGAAGFLFASLGAFDKPFNQAPSLHIALTVILLEFYARHATPLWRWVLRLWFVSIGLSVLTTYQHHFIDIPTGALLGFLTLWLWPLGRRSPLLSLAWTPDPARRRLAAIYAGGAGFCAALAFGLGGAWLWLLWAAVALGMVAAFYGIIGADGFQKGADGQLSLAAWALLLPYLIGAWINSRLWTRRHPAPDHVADGVWIGRVPTTRQARALPVRAILDLSAELPGPRGMPAYRACPALDLVPLDATTLQRAADTIEALRRDGPVLVTCALGYGRSAAAIAAWLVRSGRAIDTAQALAMIRAARPRIALDAASLARTLSEAAASAPLAAGKAP</sequence>
<dbReference type="SUPFAM" id="SSF52799">
    <property type="entry name" value="(Phosphotyrosine protein) phosphatases II"/>
    <property type="match status" value="1"/>
</dbReference>
<dbReference type="AlphaFoldDB" id="A0A5C8PE74"/>
<evidence type="ECO:0000313" key="4">
    <source>
        <dbReference type="Proteomes" id="UP000321638"/>
    </source>
</evidence>
<dbReference type="RefSeq" id="WP_147850101.1">
    <property type="nucleotide sequence ID" value="NZ_VDUZ01000036.1"/>
</dbReference>
<accession>A0A5C8PE74</accession>
<feature type="transmembrane region" description="Helical" evidence="1">
    <location>
        <begin position="163"/>
        <end position="181"/>
    </location>
</feature>
<feature type="transmembrane region" description="Helical" evidence="1">
    <location>
        <begin position="280"/>
        <end position="298"/>
    </location>
</feature>
<proteinExistence type="predicted"/>
<dbReference type="InterPro" id="IPR000387">
    <property type="entry name" value="Tyr_Pase_dom"/>
</dbReference>
<evidence type="ECO:0000259" key="2">
    <source>
        <dbReference type="PROSITE" id="PS50056"/>
    </source>
</evidence>
<gene>
    <name evidence="3" type="ORF">FHP25_26980</name>
</gene>
<dbReference type="PROSITE" id="PS50056">
    <property type="entry name" value="TYR_PHOSPHATASE_2"/>
    <property type="match status" value="1"/>
</dbReference>
<feature type="transmembrane region" description="Helical" evidence="1">
    <location>
        <begin position="21"/>
        <end position="40"/>
    </location>
</feature>
<feature type="transmembrane region" description="Helical" evidence="1">
    <location>
        <begin position="60"/>
        <end position="83"/>
    </location>
</feature>
<evidence type="ECO:0000256" key="1">
    <source>
        <dbReference type="SAM" id="Phobius"/>
    </source>
</evidence>
<dbReference type="PANTHER" id="PTHR47216">
    <property type="match status" value="1"/>
</dbReference>
<reference evidence="3 4" key="1">
    <citation type="submission" date="2019-06" db="EMBL/GenBank/DDBJ databases">
        <title>New taxonomy in bacterial strain CC-CFT640, isolated from vineyard.</title>
        <authorList>
            <person name="Lin S.-Y."/>
            <person name="Tsai C.-F."/>
            <person name="Young C.-C."/>
        </authorList>
    </citation>
    <scope>NUCLEOTIDE SEQUENCE [LARGE SCALE GENOMIC DNA]</scope>
    <source>
        <strain evidence="3 4">CC-CFT640</strain>
    </source>
</reference>
<evidence type="ECO:0000313" key="3">
    <source>
        <dbReference type="EMBL" id="TXL72073.1"/>
    </source>
</evidence>
<feature type="transmembrane region" description="Helical" evidence="1">
    <location>
        <begin position="138"/>
        <end position="156"/>
    </location>
</feature>
<protein>
    <submittedName>
        <fullName evidence="3">Phosphatase PAP2/dual specificity phosphatase family protein</fullName>
    </submittedName>
</protein>
<feature type="transmembrane region" description="Helical" evidence="1">
    <location>
        <begin position="250"/>
        <end position="268"/>
    </location>
</feature>
<organism evidence="3 4">
    <name type="scientific">Vineibacter terrae</name>
    <dbReference type="NCBI Taxonomy" id="2586908"/>
    <lineage>
        <taxon>Bacteria</taxon>
        <taxon>Pseudomonadati</taxon>
        <taxon>Pseudomonadota</taxon>
        <taxon>Alphaproteobacteria</taxon>
        <taxon>Hyphomicrobiales</taxon>
        <taxon>Vineibacter</taxon>
    </lineage>
</organism>
<dbReference type="Proteomes" id="UP000321638">
    <property type="component" value="Unassembled WGS sequence"/>
</dbReference>
<dbReference type="InterPro" id="IPR029021">
    <property type="entry name" value="Prot-tyrosine_phosphatase-like"/>
</dbReference>
<feature type="transmembrane region" description="Helical" evidence="1">
    <location>
        <begin position="187"/>
        <end position="206"/>
    </location>
</feature>
<feature type="transmembrane region" description="Helical" evidence="1">
    <location>
        <begin position="227"/>
        <end position="244"/>
    </location>
</feature>
<keyword evidence="1" id="KW-0472">Membrane</keyword>
<keyword evidence="1" id="KW-1133">Transmembrane helix</keyword>
<feature type="transmembrane region" description="Helical" evidence="1">
    <location>
        <begin position="95"/>
        <end position="113"/>
    </location>
</feature>
<dbReference type="CDD" id="cd03386">
    <property type="entry name" value="PAP2_Aur1_like"/>
    <property type="match status" value="1"/>
</dbReference>